<accession>Q47IZ3</accession>
<feature type="region of interest" description="Disordered" evidence="1">
    <location>
        <begin position="41"/>
        <end position="93"/>
    </location>
</feature>
<name>Q47IZ3_DECAR</name>
<reference evidence="2" key="1">
    <citation type="submission" date="2005-08" db="EMBL/GenBank/DDBJ databases">
        <title>Complete sequence of Dechloromonas aromatica RCB.</title>
        <authorList>
            <person name="Salinero K.K."/>
            <person name="Copeland A."/>
            <person name="Lucas S."/>
            <person name="Lapidus A."/>
            <person name="Barry K."/>
            <person name="Detter J.C."/>
            <person name="Glavina T."/>
            <person name="Hammon N."/>
            <person name="Israni S."/>
            <person name="Pitluck S."/>
            <person name="Di Bartolo G."/>
            <person name="Trong S."/>
            <person name="Schmutz J."/>
            <person name="Larimer F."/>
            <person name="Land M."/>
            <person name="Ivanova N."/>
            <person name="Richardson P."/>
        </authorList>
    </citation>
    <scope>NUCLEOTIDE SEQUENCE</scope>
    <source>
        <strain evidence="2">RCB</strain>
    </source>
</reference>
<evidence type="ECO:0000313" key="2">
    <source>
        <dbReference type="EMBL" id="AAZ45188.1"/>
    </source>
</evidence>
<sequence length="93" mass="10138">MPVDCRCGFSCHGRFEVLHHALAAFTGGLLAKPNYQFEKRQRDLAKKSKQEEKRRQKLLAKGGEQEPGGLSDQPLESADSPSTPVTAGVEGQS</sequence>
<dbReference type="HOGENOM" id="CLU_2394826_0_0_4"/>
<proteinExistence type="predicted"/>
<organism evidence="2">
    <name type="scientific">Dechloromonas aromatica (strain RCB)</name>
    <dbReference type="NCBI Taxonomy" id="159087"/>
    <lineage>
        <taxon>Bacteria</taxon>
        <taxon>Pseudomonadati</taxon>
        <taxon>Pseudomonadota</taxon>
        <taxon>Betaproteobacteria</taxon>
        <taxon>Rhodocyclales</taxon>
        <taxon>Azonexaceae</taxon>
        <taxon>Dechloromonas</taxon>
    </lineage>
</organism>
<dbReference type="STRING" id="159087.Daro_0431"/>
<feature type="compositionally biased region" description="Polar residues" evidence="1">
    <location>
        <begin position="79"/>
        <end position="93"/>
    </location>
</feature>
<feature type="compositionally biased region" description="Basic and acidic residues" evidence="1">
    <location>
        <begin position="41"/>
        <end position="54"/>
    </location>
</feature>
<dbReference type="AlphaFoldDB" id="Q47IZ3"/>
<dbReference type="KEGG" id="dar:Daro_0431"/>
<gene>
    <name evidence="2" type="ordered locus">Daro_0431</name>
</gene>
<evidence type="ECO:0000256" key="1">
    <source>
        <dbReference type="SAM" id="MobiDB-lite"/>
    </source>
</evidence>
<dbReference type="EMBL" id="CP000089">
    <property type="protein sequence ID" value="AAZ45188.1"/>
    <property type="molecule type" value="Genomic_DNA"/>
</dbReference>
<protein>
    <submittedName>
        <fullName evidence="2">Uncharacterized protein</fullName>
    </submittedName>
</protein>